<evidence type="ECO:0000313" key="9">
    <source>
        <dbReference type="Proteomes" id="UP000054558"/>
    </source>
</evidence>
<keyword evidence="3" id="KW-0863">Zinc-finger</keyword>
<protein>
    <recommendedName>
        <fullName evidence="7">PHD-type domain-containing protein</fullName>
    </recommendedName>
</protein>
<evidence type="ECO:0000256" key="6">
    <source>
        <dbReference type="SAM" id="MobiDB-lite"/>
    </source>
</evidence>
<evidence type="ECO:0000256" key="1">
    <source>
        <dbReference type="ARBA" id="ARBA00004123"/>
    </source>
</evidence>
<feature type="domain" description="PHD-type" evidence="7">
    <location>
        <begin position="1367"/>
        <end position="1513"/>
    </location>
</feature>
<proteinExistence type="predicted"/>
<keyword evidence="9" id="KW-1185">Reference proteome</keyword>
<feature type="region of interest" description="Disordered" evidence="6">
    <location>
        <begin position="1"/>
        <end position="93"/>
    </location>
</feature>
<dbReference type="GO" id="GO:0008270">
    <property type="term" value="F:zinc ion binding"/>
    <property type="evidence" value="ECO:0007669"/>
    <property type="project" value="UniProtKB-KW"/>
</dbReference>
<reference evidence="8 9" key="1">
    <citation type="journal article" date="2014" name="Nat. Commun.">
        <title>Klebsormidium flaccidum genome reveals primary factors for plant terrestrial adaptation.</title>
        <authorList>
            <person name="Hori K."/>
            <person name="Maruyama F."/>
            <person name="Fujisawa T."/>
            <person name="Togashi T."/>
            <person name="Yamamoto N."/>
            <person name="Seo M."/>
            <person name="Sato S."/>
            <person name="Yamada T."/>
            <person name="Mori H."/>
            <person name="Tajima N."/>
            <person name="Moriyama T."/>
            <person name="Ikeuchi M."/>
            <person name="Watanabe M."/>
            <person name="Wada H."/>
            <person name="Kobayashi K."/>
            <person name="Saito M."/>
            <person name="Masuda T."/>
            <person name="Sasaki-Sekimoto Y."/>
            <person name="Mashiguchi K."/>
            <person name="Awai K."/>
            <person name="Shimojima M."/>
            <person name="Masuda S."/>
            <person name="Iwai M."/>
            <person name="Nobusawa T."/>
            <person name="Narise T."/>
            <person name="Kondo S."/>
            <person name="Saito H."/>
            <person name="Sato R."/>
            <person name="Murakawa M."/>
            <person name="Ihara Y."/>
            <person name="Oshima-Yamada Y."/>
            <person name="Ohtaka K."/>
            <person name="Satoh M."/>
            <person name="Sonobe K."/>
            <person name="Ishii M."/>
            <person name="Ohtani R."/>
            <person name="Kanamori-Sato M."/>
            <person name="Honoki R."/>
            <person name="Miyazaki D."/>
            <person name="Mochizuki H."/>
            <person name="Umetsu J."/>
            <person name="Higashi K."/>
            <person name="Shibata D."/>
            <person name="Kamiya Y."/>
            <person name="Sato N."/>
            <person name="Nakamura Y."/>
            <person name="Tabata S."/>
            <person name="Ida S."/>
            <person name="Kurokawa K."/>
            <person name="Ohta H."/>
        </authorList>
    </citation>
    <scope>NUCLEOTIDE SEQUENCE [LARGE SCALE GENOMIC DNA]</scope>
    <source>
        <strain evidence="8 9">NIES-2285</strain>
    </source>
</reference>
<organism evidence="8 9">
    <name type="scientific">Klebsormidium nitens</name>
    <name type="common">Green alga</name>
    <name type="synonym">Ulothrix nitens</name>
    <dbReference type="NCBI Taxonomy" id="105231"/>
    <lineage>
        <taxon>Eukaryota</taxon>
        <taxon>Viridiplantae</taxon>
        <taxon>Streptophyta</taxon>
        <taxon>Klebsormidiophyceae</taxon>
        <taxon>Klebsormidiales</taxon>
        <taxon>Klebsormidiaceae</taxon>
        <taxon>Klebsormidium</taxon>
    </lineage>
</organism>
<sequence>MERKKKRKVPWGSGIDLENFGSLPNTSASAFEGRGASSFSLRPRLREEIGSSVPQDQDREQERSHEQISSAEQGTSSAAPMSTAPRGSETEAERLAAAIWKREHRTGIAGSVLTAIQFAKRCMSSLIFDHKHEKQTTTFGRSCAETVTSLKVAEDATLNSRKVGSVNGVQGSGKSTMMTNLSSCEDEESVPQTDAEAAHSPEPQLTIRISQEESKERFPRIESFVVNSYIETFDLGDGKTWEKAVVLEQNDLTTGQYTIRYLDEENKTNPSDRTQVRLCVDPPKLQNGYLLARPSYRVATVAEAEEYFGNKEREMESFGEGIHALGNFGDSSLVPLEKTYTMGETKVVLRGFSKRLVAYYIHQLMEEKWMNSDDYDTSQREFSAAELKRIKANGVVGRRIIGVPEATPIEDIPYETICCFQEQEKAIGKAGRNWKGSHEGRSEDEKNFLFRKLCKEVKLLTTQRLEADCIFNDLCVPLWHSVTESQPDSSLPGVVMIDNPGDNFVSGTHELGVTVKRSTRYAACQETGKKLGPETQLGKEYLKVRNRVDALKKTRTSELRDFAVKYLQRELGIPRDLARQLVKKRMEEAFQMYAVCLRYGRKRDHYDGHGSPGEPRMAPEDVGMDALTNFIKKPPLSHRPLKPVIVEASALLSQGQAVLEGELGVFRLQYGGRSDADVRQALDGPVQAALNSFTEEMALVSILENHAKREMRENLEARGKRCTKEVAAEQILSKLVDPEVLESDPTLKARVGKKALSDFPPQILAAHKEQLTDLLTDGDFEGESGVYSALDLFLHPIFGVPERVGLNDIAIPTSLVTTSLGLTQRDIPEGATELGGTLHEIQRAYRRVERTILEQLDLVKDQLLDDVYKRAKQLVEAEMLVLDVHASGILRSQTVPDLDATCYMASLFDHRSLGVKTFWLRLHLAVSTSGSFLSRLRAVEQHLPNLVKGVIRGVEHQLGKDCRAWEQAARRKVEAAVNSACANLRSSSRQLPRSDEDCAKQFPRVLRAINVHCALRSCEPVLQRLKNLLPSMAGGDAHNPLTFLELSPEDLVSSVQSIERDVALLTEPDPAQSILDDIRLLEACKRAVAGGPGRAPKFSEALSAAETGNPSSWFDGTHEGIPMSDPECVARVKLYSLAFEDDQLRRAINILKLVVRKRFYDKWVEQNKPKEGFVVTTVPGQGGYAATGDPRKTEVVFQARLVALACWKEAEGVERERAEHLGKKVYPLLEKQMERVAEKRGWSLEDVGWIEESHVQLWLREYLGVHENLDVAWTKIFKDRVPEGVRFEPSESKKRTAYGLPKSRGASGASSSASSEHLVCGKYAADSDPKTWKREACEDFKTDLLVKHGATTRRENGHYYIQLPTRQGQLSSLKAGQQCTVCLARFASEKLYQHPHFNVPICESCLGAFWKTESGQEAASKFQCEDKDGIGDFCSWCGADGRCPAKDTERHQACNKCSKAYCNGCLMRLFGKFIKKDIVPREWHCPACLRDEGSTRIDYWVKKGSSLRVAPKP</sequence>
<keyword evidence="2" id="KW-0479">Metal-binding</keyword>
<feature type="compositionally biased region" description="Basic and acidic residues" evidence="6">
    <location>
        <begin position="56"/>
        <end position="66"/>
    </location>
</feature>
<feature type="compositionally biased region" description="Polar residues" evidence="6">
    <location>
        <begin position="67"/>
        <end position="80"/>
    </location>
</feature>
<evidence type="ECO:0000256" key="3">
    <source>
        <dbReference type="ARBA" id="ARBA00022771"/>
    </source>
</evidence>
<dbReference type="InterPro" id="IPR025766">
    <property type="entry name" value="ADD"/>
</dbReference>
<evidence type="ECO:0000313" key="8">
    <source>
        <dbReference type="EMBL" id="GAQ82446.1"/>
    </source>
</evidence>
<dbReference type="EMBL" id="DF237060">
    <property type="protein sequence ID" value="GAQ82446.1"/>
    <property type="molecule type" value="Genomic_DNA"/>
</dbReference>
<feature type="region of interest" description="Disordered" evidence="6">
    <location>
        <begin position="167"/>
        <end position="201"/>
    </location>
</feature>
<keyword evidence="5" id="KW-0539">Nucleus</keyword>
<dbReference type="STRING" id="105231.A0A1Y1I0Z9"/>
<dbReference type="Proteomes" id="UP000054558">
    <property type="component" value="Unassembled WGS sequence"/>
</dbReference>
<comment type="subcellular location">
    <subcellularLocation>
        <location evidence="1">Nucleus</location>
    </subcellularLocation>
</comment>
<evidence type="ECO:0000256" key="4">
    <source>
        <dbReference type="ARBA" id="ARBA00022833"/>
    </source>
</evidence>
<accession>A0A1Y1I0Z9</accession>
<evidence type="ECO:0000259" key="7">
    <source>
        <dbReference type="PROSITE" id="PS51533"/>
    </source>
</evidence>
<name>A0A1Y1I0Z9_KLENI</name>
<keyword evidence="4" id="KW-0862">Zinc</keyword>
<feature type="compositionally biased region" description="Polar residues" evidence="6">
    <location>
        <begin position="167"/>
        <end position="183"/>
    </location>
</feature>
<dbReference type="GO" id="GO:0005634">
    <property type="term" value="C:nucleus"/>
    <property type="evidence" value="ECO:0007669"/>
    <property type="project" value="UniProtKB-SubCell"/>
</dbReference>
<evidence type="ECO:0000256" key="5">
    <source>
        <dbReference type="ARBA" id="ARBA00023242"/>
    </source>
</evidence>
<dbReference type="PROSITE" id="PS51533">
    <property type="entry name" value="ADD"/>
    <property type="match status" value="1"/>
</dbReference>
<gene>
    <name evidence="8" type="ORF">KFL_001110220</name>
</gene>
<evidence type="ECO:0000256" key="2">
    <source>
        <dbReference type="ARBA" id="ARBA00022723"/>
    </source>
</evidence>